<dbReference type="Proteomes" id="UP001224775">
    <property type="component" value="Unassembled WGS sequence"/>
</dbReference>
<name>A0AAD9DEU0_9STRA</name>
<dbReference type="Gene3D" id="1.10.287.110">
    <property type="entry name" value="DnaJ domain"/>
    <property type="match status" value="1"/>
</dbReference>
<evidence type="ECO:0000256" key="1">
    <source>
        <dbReference type="SAM" id="MobiDB-lite"/>
    </source>
</evidence>
<dbReference type="InterPro" id="IPR001623">
    <property type="entry name" value="DnaJ_domain"/>
</dbReference>
<comment type="caution">
    <text evidence="3">The sequence shown here is derived from an EMBL/GenBank/DDBJ whole genome shotgun (WGS) entry which is preliminary data.</text>
</comment>
<evidence type="ECO:0000313" key="4">
    <source>
        <dbReference type="Proteomes" id="UP001224775"/>
    </source>
</evidence>
<feature type="region of interest" description="Disordered" evidence="1">
    <location>
        <begin position="198"/>
        <end position="217"/>
    </location>
</feature>
<dbReference type="EMBL" id="JATAAI010000009">
    <property type="protein sequence ID" value="KAK1743145.1"/>
    <property type="molecule type" value="Genomic_DNA"/>
</dbReference>
<protein>
    <recommendedName>
        <fullName evidence="2">J domain-containing protein</fullName>
    </recommendedName>
</protein>
<dbReference type="SUPFAM" id="SSF46565">
    <property type="entry name" value="Chaperone J-domain"/>
    <property type="match status" value="1"/>
</dbReference>
<feature type="compositionally biased region" description="Basic residues" evidence="1">
    <location>
        <begin position="204"/>
        <end position="217"/>
    </location>
</feature>
<gene>
    <name evidence="3" type="ORF">QTG54_005766</name>
</gene>
<dbReference type="AlphaFoldDB" id="A0AAD9DEU0"/>
<reference evidence="3" key="1">
    <citation type="submission" date="2023-06" db="EMBL/GenBank/DDBJ databases">
        <title>Survivors Of The Sea: Transcriptome response of Skeletonema marinoi to long-term dormancy.</title>
        <authorList>
            <person name="Pinder M.I.M."/>
            <person name="Kourtchenko O."/>
            <person name="Robertson E.K."/>
            <person name="Larsson T."/>
            <person name="Maumus F."/>
            <person name="Osuna-Cruz C.M."/>
            <person name="Vancaester E."/>
            <person name="Stenow R."/>
            <person name="Vandepoele K."/>
            <person name="Ploug H."/>
            <person name="Bruchert V."/>
            <person name="Godhe A."/>
            <person name="Topel M."/>
        </authorList>
    </citation>
    <scope>NUCLEOTIDE SEQUENCE</scope>
    <source>
        <strain evidence="3">R05AC</strain>
    </source>
</reference>
<dbReference type="InterPro" id="IPR036869">
    <property type="entry name" value="J_dom_sf"/>
</dbReference>
<evidence type="ECO:0000259" key="2">
    <source>
        <dbReference type="PROSITE" id="PS50076"/>
    </source>
</evidence>
<organism evidence="3 4">
    <name type="scientific">Skeletonema marinoi</name>
    <dbReference type="NCBI Taxonomy" id="267567"/>
    <lineage>
        <taxon>Eukaryota</taxon>
        <taxon>Sar</taxon>
        <taxon>Stramenopiles</taxon>
        <taxon>Ochrophyta</taxon>
        <taxon>Bacillariophyta</taxon>
        <taxon>Coscinodiscophyceae</taxon>
        <taxon>Thalassiosirophycidae</taxon>
        <taxon>Thalassiosirales</taxon>
        <taxon>Skeletonemataceae</taxon>
        <taxon>Skeletonema</taxon>
        <taxon>Skeletonema marinoi-dohrnii complex</taxon>
    </lineage>
</organism>
<evidence type="ECO:0000313" key="3">
    <source>
        <dbReference type="EMBL" id="KAK1743145.1"/>
    </source>
</evidence>
<keyword evidence="4" id="KW-1185">Reference proteome</keyword>
<sequence length="217" mass="24498">MNTSAVGNKMTLLHRCSTSMMIRSVAWTGLNGRCCGIQHQRYNISTKAAKSMLGFSEDTRPSIRELRNAYFAAAKCCHPDVVNQQQLDGEDDNTSFDFRDITTAYEHLLNGDHIEYNPEEADNIVTRNEEEEYRDACKTMLGLPAEIVEESKQNPMFLKWLTGNTDAALHWRSFFAANGGLAQKLRLPAGYLGRGKDAVVRKSDTRRKRGRRSTTSK</sequence>
<feature type="domain" description="J" evidence="2">
    <location>
        <begin position="48"/>
        <end position="134"/>
    </location>
</feature>
<accession>A0AAD9DEU0</accession>
<proteinExistence type="predicted"/>
<dbReference type="PROSITE" id="PS50076">
    <property type="entry name" value="DNAJ_2"/>
    <property type="match status" value="1"/>
</dbReference>